<keyword evidence="11" id="KW-1185">Reference proteome</keyword>
<dbReference type="GO" id="GO:0005886">
    <property type="term" value="C:plasma membrane"/>
    <property type="evidence" value="ECO:0007669"/>
    <property type="project" value="UniProtKB-SubCell"/>
</dbReference>
<dbReference type="GO" id="GO:0065002">
    <property type="term" value="P:intracellular protein transmembrane transport"/>
    <property type="evidence" value="ECO:0007669"/>
    <property type="project" value="UniProtKB-UniRule"/>
</dbReference>
<dbReference type="HAMAP" id="MF_00422">
    <property type="entry name" value="SecE"/>
    <property type="match status" value="1"/>
</dbReference>
<accession>A0A8A7KML8</accession>
<dbReference type="Gene3D" id="1.20.5.1030">
    <property type="entry name" value="Preprotein translocase secy subunit"/>
    <property type="match status" value="1"/>
</dbReference>
<dbReference type="RefSeq" id="WP_230867682.1">
    <property type="nucleotide sequence ID" value="NZ_CP046640.1"/>
</dbReference>
<keyword evidence="2 9" id="KW-0813">Transport</keyword>
<keyword evidence="5 9" id="KW-0653">Protein transport</keyword>
<evidence type="ECO:0000313" key="10">
    <source>
        <dbReference type="EMBL" id="QTL99314.1"/>
    </source>
</evidence>
<dbReference type="InterPro" id="IPR005807">
    <property type="entry name" value="SecE_bac"/>
</dbReference>
<name>A0A8A7KML8_9FIRM</name>
<feature type="transmembrane region" description="Helical" evidence="9">
    <location>
        <begin position="36"/>
        <end position="57"/>
    </location>
</feature>
<evidence type="ECO:0000256" key="7">
    <source>
        <dbReference type="ARBA" id="ARBA00023010"/>
    </source>
</evidence>
<dbReference type="AlphaFoldDB" id="A0A8A7KML8"/>
<dbReference type="PANTHER" id="PTHR33910:SF1">
    <property type="entry name" value="PROTEIN TRANSLOCASE SUBUNIT SECE"/>
    <property type="match status" value="1"/>
</dbReference>
<evidence type="ECO:0000256" key="5">
    <source>
        <dbReference type="ARBA" id="ARBA00022927"/>
    </source>
</evidence>
<evidence type="ECO:0000313" key="11">
    <source>
        <dbReference type="Proteomes" id="UP000665020"/>
    </source>
</evidence>
<dbReference type="GO" id="GO:0043952">
    <property type="term" value="P:protein transport by the Sec complex"/>
    <property type="evidence" value="ECO:0007669"/>
    <property type="project" value="UniProtKB-UniRule"/>
</dbReference>
<comment type="subunit">
    <text evidence="9">Component of the Sec protein translocase complex. Heterotrimer consisting of SecY, SecE and SecG subunits. The heterotrimers can form oligomers, although 1 heterotrimer is thought to be able to translocate proteins. Interacts with the ribosome. Interacts with SecDF, and other proteins may be involved. Interacts with SecA.</text>
</comment>
<dbReference type="Pfam" id="PF00584">
    <property type="entry name" value="SecE"/>
    <property type="match status" value="1"/>
</dbReference>
<dbReference type="GO" id="GO:0006605">
    <property type="term" value="P:protein targeting"/>
    <property type="evidence" value="ECO:0007669"/>
    <property type="project" value="UniProtKB-UniRule"/>
</dbReference>
<dbReference type="NCBIfam" id="TIGR00964">
    <property type="entry name" value="secE_bact"/>
    <property type="match status" value="1"/>
</dbReference>
<comment type="subcellular location">
    <subcellularLocation>
        <location evidence="9">Cell membrane</location>
        <topology evidence="9">Single-pass membrane protein</topology>
    </subcellularLocation>
    <subcellularLocation>
        <location evidence="1">Membrane</location>
    </subcellularLocation>
</comment>
<gene>
    <name evidence="9 10" type="primary">secE</name>
    <name evidence="10" type="ORF">GM661_15800</name>
</gene>
<protein>
    <recommendedName>
        <fullName evidence="9">Protein translocase subunit SecE</fullName>
    </recommendedName>
</protein>
<evidence type="ECO:0000256" key="2">
    <source>
        <dbReference type="ARBA" id="ARBA00022448"/>
    </source>
</evidence>
<reference evidence="10" key="1">
    <citation type="submission" date="2019-12" db="EMBL/GenBank/DDBJ databases">
        <authorList>
            <person name="zhang j."/>
            <person name="sun C.M."/>
        </authorList>
    </citation>
    <scope>NUCLEOTIDE SEQUENCE</scope>
    <source>
        <strain evidence="10">NS-1</strain>
    </source>
</reference>
<keyword evidence="6 9" id="KW-1133">Transmembrane helix</keyword>
<keyword evidence="8 9" id="KW-0472">Membrane</keyword>
<dbReference type="GO" id="GO:0008320">
    <property type="term" value="F:protein transmembrane transporter activity"/>
    <property type="evidence" value="ECO:0007669"/>
    <property type="project" value="UniProtKB-UniRule"/>
</dbReference>
<dbReference type="GO" id="GO:0009306">
    <property type="term" value="P:protein secretion"/>
    <property type="evidence" value="ECO:0007669"/>
    <property type="project" value="UniProtKB-UniRule"/>
</dbReference>
<dbReference type="EMBL" id="CP046640">
    <property type="protein sequence ID" value="QTL99314.1"/>
    <property type="molecule type" value="Genomic_DNA"/>
</dbReference>
<organism evidence="10 11">
    <name type="scientific">Iocasia fonsfrigidae</name>
    <dbReference type="NCBI Taxonomy" id="2682810"/>
    <lineage>
        <taxon>Bacteria</taxon>
        <taxon>Bacillati</taxon>
        <taxon>Bacillota</taxon>
        <taxon>Clostridia</taxon>
        <taxon>Halanaerobiales</taxon>
        <taxon>Halanaerobiaceae</taxon>
        <taxon>Iocasia</taxon>
    </lineage>
</organism>
<dbReference type="PROSITE" id="PS01067">
    <property type="entry name" value="SECE_SEC61G"/>
    <property type="match status" value="1"/>
</dbReference>
<dbReference type="KEGG" id="ifn:GM661_15800"/>
<keyword evidence="4 9" id="KW-0812">Transmembrane</keyword>
<dbReference type="Proteomes" id="UP000665020">
    <property type="component" value="Chromosome"/>
</dbReference>
<dbReference type="InterPro" id="IPR038379">
    <property type="entry name" value="SecE_sf"/>
</dbReference>
<evidence type="ECO:0000256" key="9">
    <source>
        <dbReference type="HAMAP-Rule" id="MF_00422"/>
    </source>
</evidence>
<evidence type="ECO:0000256" key="3">
    <source>
        <dbReference type="ARBA" id="ARBA00022475"/>
    </source>
</evidence>
<evidence type="ECO:0000256" key="1">
    <source>
        <dbReference type="ARBA" id="ARBA00004370"/>
    </source>
</evidence>
<keyword evidence="3 9" id="KW-1003">Cell membrane</keyword>
<comment type="function">
    <text evidence="9">Essential subunit of the Sec protein translocation channel SecYEG. Clamps together the 2 halves of SecY. May contact the channel plug during translocation.</text>
</comment>
<evidence type="ECO:0000256" key="4">
    <source>
        <dbReference type="ARBA" id="ARBA00022692"/>
    </source>
</evidence>
<dbReference type="PANTHER" id="PTHR33910">
    <property type="entry name" value="PROTEIN TRANSLOCASE SUBUNIT SECE"/>
    <property type="match status" value="1"/>
</dbReference>
<comment type="similarity">
    <text evidence="9">Belongs to the SecE/SEC61-gamma family.</text>
</comment>
<dbReference type="InterPro" id="IPR001901">
    <property type="entry name" value="Translocase_SecE/Sec61-g"/>
</dbReference>
<keyword evidence="7 9" id="KW-0811">Translocation</keyword>
<sequence length="66" mass="7354">MAELGFFGKIARFFRNVKAELKKVNWPNRSELSSNTVVVVVTVLALIAFIGVVDLILTKSITPFIM</sequence>
<proteinExistence type="inferred from homology"/>
<evidence type="ECO:0000256" key="6">
    <source>
        <dbReference type="ARBA" id="ARBA00022989"/>
    </source>
</evidence>
<evidence type="ECO:0000256" key="8">
    <source>
        <dbReference type="ARBA" id="ARBA00023136"/>
    </source>
</evidence>